<organism evidence="1 2">
    <name type="scientific">Nitratireductor arenosus</name>
    <dbReference type="NCBI Taxonomy" id="2682096"/>
    <lineage>
        <taxon>Bacteria</taxon>
        <taxon>Pseudomonadati</taxon>
        <taxon>Pseudomonadota</taxon>
        <taxon>Alphaproteobacteria</taxon>
        <taxon>Hyphomicrobiales</taxon>
        <taxon>Phyllobacteriaceae</taxon>
        <taxon>Nitratireductor</taxon>
    </lineage>
</organism>
<comment type="caution">
    <text evidence="1">The sequence shown here is derived from an EMBL/GenBank/DDBJ whole genome shotgun (WGS) entry which is preliminary data.</text>
</comment>
<dbReference type="Gene3D" id="3.40.50.1240">
    <property type="entry name" value="Phosphoglycerate mutase-like"/>
    <property type="match status" value="1"/>
</dbReference>
<proteinExistence type="predicted"/>
<reference evidence="1 2" key="1">
    <citation type="submission" date="2019-12" db="EMBL/GenBank/DDBJ databases">
        <title>Nitratireductor arenosus sp. nov., Isolated from sea sand, Jeju island, South Korea.</title>
        <authorList>
            <person name="Kim W."/>
        </authorList>
    </citation>
    <scope>NUCLEOTIDE SEQUENCE [LARGE SCALE GENOMIC DNA]</scope>
    <source>
        <strain evidence="1 2">CAU 1489</strain>
    </source>
</reference>
<sequence length="169" mass="18108">MSRLFLLRHAKAAWAEPGGRDFDRALTEDGRDEATAIGAAMRAGGHVPSRVMCSPARRALETWQGVANALGHKAGAALMSNSLYGSDPSAYLTIMRNNGDAEALLIVGHNPMIEELAFAFARHGNDDARQRLARGFPTAGLAVFSFARPLFEASAADARLEAFLTPERA</sequence>
<dbReference type="EMBL" id="WPHG01000002">
    <property type="protein sequence ID" value="MVA97644.1"/>
    <property type="molecule type" value="Genomic_DNA"/>
</dbReference>
<protein>
    <submittedName>
        <fullName evidence="1">Histidine phosphatase family protein</fullName>
    </submittedName>
</protein>
<dbReference type="Proteomes" id="UP000463224">
    <property type="component" value="Unassembled WGS sequence"/>
</dbReference>
<keyword evidence="2" id="KW-1185">Reference proteome</keyword>
<dbReference type="InterPro" id="IPR029033">
    <property type="entry name" value="His_PPase_superfam"/>
</dbReference>
<dbReference type="RefSeq" id="WP_156712580.1">
    <property type="nucleotide sequence ID" value="NZ_WPHG01000002.1"/>
</dbReference>
<dbReference type="AlphaFoldDB" id="A0A844QGA2"/>
<dbReference type="PANTHER" id="PTHR47623">
    <property type="entry name" value="OS09G0287300 PROTEIN"/>
    <property type="match status" value="1"/>
</dbReference>
<gene>
    <name evidence="1" type="ORF">GN330_10345</name>
</gene>
<dbReference type="CDD" id="cd07067">
    <property type="entry name" value="HP_PGM_like"/>
    <property type="match status" value="1"/>
</dbReference>
<dbReference type="InterPro" id="IPR013078">
    <property type="entry name" value="His_Pase_superF_clade-1"/>
</dbReference>
<evidence type="ECO:0000313" key="2">
    <source>
        <dbReference type="Proteomes" id="UP000463224"/>
    </source>
</evidence>
<dbReference type="SUPFAM" id="SSF53254">
    <property type="entry name" value="Phosphoglycerate mutase-like"/>
    <property type="match status" value="1"/>
</dbReference>
<accession>A0A844QGA2</accession>
<evidence type="ECO:0000313" key="1">
    <source>
        <dbReference type="EMBL" id="MVA97644.1"/>
    </source>
</evidence>
<name>A0A844QGA2_9HYPH</name>
<dbReference type="PANTHER" id="PTHR47623:SF1">
    <property type="entry name" value="OS09G0287300 PROTEIN"/>
    <property type="match status" value="1"/>
</dbReference>
<dbReference type="SMART" id="SM00855">
    <property type="entry name" value="PGAM"/>
    <property type="match status" value="1"/>
</dbReference>
<dbReference type="Pfam" id="PF00300">
    <property type="entry name" value="His_Phos_1"/>
    <property type="match status" value="1"/>
</dbReference>